<feature type="chain" id="PRO_5024319761" evidence="1">
    <location>
        <begin position="34"/>
        <end position="110"/>
    </location>
</feature>
<dbReference type="EMBL" id="VMNX01000088">
    <property type="protein sequence ID" value="MPY51205.1"/>
    <property type="molecule type" value="Genomic_DNA"/>
</dbReference>
<name>A0A5N8WYC9_9ACTN</name>
<protein>
    <submittedName>
        <fullName evidence="2">Uncharacterized protein</fullName>
    </submittedName>
</protein>
<dbReference type="AlphaFoldDB" id="A0A5N8WYC9"/>
<reference evidence="2 3" key="1">
    <citation type="submission" date="2019-09" db="EMBL/GenBank/DDBJ databases">
        <authorList>
            <person name="Duangmal K."/>
            <person name="Teo W.F.A."/>
            <person name="Lipun K."/>
        </authorList>
    </citation>
    <scope>NUCLEOTIDE SEQUENCE [LARGE SCALE GENOMIC DNA]</scope>
    <source>
        <strain evidence="2 3">K1PN6</strain>
    </source>
</reference>
<dbReference type="Proteomes" id="UP000373149">
    <property type="component" value="Unassembled WGS sequence"/>
</dbReference>
<evidence type="ECO:0000313" key="2">
    <source>
        <dbReference type="EMBL" id="MPY51205.1"/>
    </source>
</evidence>
<keyword evidence="3" id="KW-1185">Reference proteome</keyword>
<dbReference type="RefSeq" id="WP_152865358.1">
    <property type="nucleotide sequence ID" value="NZ_VMNX01000088.1"/>
</dbReference>
<sequence length="110" mass="11476">MARNKVRSLWTAVVTAFLALCKALGLITTKASAAVPQTERACKSTPAVKAPALSTRALSRGRFLPPTMRQRIQAEAHGAAPACRQRASTRLLAAIPTAAVMSALPTGALP</sequence>
<accession>A0A5N8WYC9</accession>
<keyword evidence="1" id="KW-0732">Signal</keyword>
<dbReference type="Pfam" id="PF19871">
    <property type="entry name" value="DUF6344"/>
    <property type="match status" value="1"/>
</dbReference>
<proteinExistence type="predicted"/>
<organism evidence="2 3">
    <name type="scientific">Streptomyces acidicola</name>
    <dbReference type="NCBI Taxonomy" id="2596892"/>
    <lineage>
        <taxon>Bacteria</taxon>
        <taxon>Bacillati</taxon>
        <taxon>Actinomycetota</taxon>
        <taxon>Actinomycetes</taxon>
        <taxon>Kitasatosporales</taxon>
        <taxon>Streptomycetaceae</taxon>
        <taxon>Streptomyces</taxon>
    </lineage>
</organism>
<gene>
    <name evidence="2" type="ORF">FPZ41_22665</name>
</gene>
<comment type="caution">
    <text evidence="2">The sequence shown here is derived from an EMBL/GenBank/DDBJ whole genome shotgun (WGS) entry which is preliminary data.</text>
</comment>
<feature type="signal peptide" evidence="1">
    <location>
        <begin position="1"/>
        <end position="33"/>
    </location>
</feature>
<evidence type="ECO:0000256" key="1">
    <source>
        <dbReference type="SAM" id="SignalP"/>
    </source>
</evidence>
<evidence type="ECO:0000313" key="3">
    <source>
        <dbReference type="Proteomes" id="UP000373149"/>
    </source>
</evidence>
<dbReference type="InterPro" id="IPR045925">
    <property type="entry name" value="DUF6344"/>
</dbReference>